<dbReference type="Proteomes" id="UP000683310">
    <property type="component" value="Chromosome"/>
</dbReference>
<proteinExistence type="predicted"/>
<protein>
    <recommendedName>
        <fullName evidence="4">Glycine zipper family protein</fullName>
    </recommendedName>
</protein>
<sequence>MAVVSALPLSLTLLGAGPALAEEPPAVVQPADAIPDSGIRIGTVQLEQPFFLTAEQTQQINTTSANAEAVLAQALEAAGVDHPRATHVAKTVIGDAAIGAAVGATAASPIASAGAVVGVVSGLVAGLPFAPIGLVVVPVVGAALGYAFVAVPFAALGAGVGAAVGAADGFISPPAASTPVEAVQNS</sequence>
<keyword evidence="1" id="KW-0732">Signal</keyword>
<reference evidence="2 3" key="1">
    <citation type="submission" date="2021-04" db="EMBL/GenBank/DDBJ databases">
        <title>Nocardia tengchongensis.</title>
        <authorList>
            <person name="Zhuang k."/>
            <person name="Ran Y."/>
            <person name="Li W."/>
        </authorList>
    </citation>
    <scope>NUCLEOTIDE SEQUENCE [LARGE SCALE GENOMIC DNA]</scope>
    <source>
        <strain evidence="2 3">CFH S0057</strain>
    </source>
</reference>
<keyword evidence="3" id="KW-1185">Reference proteome</keyword>
<evidence type="ECO:0008006" key="4">
    <source>
        <dbReference type="Google" id="ProtNLM"/>
    </source>
</evidence>
<dbReference type="EMBL" id="CP074371">
    <property type="protein sequence ID" value="QVI23857.1"/>
    <property type="molecule type" value="Genomic_DNA"/>
</dbReference>
<accession>A0ABX8CVD5</accession>
<name>A0ABX8CVD5_9NOCA</name>
<evidence type="ECO:0000313" key="3">
    <source>
        <dbReference type="Proteomes" id="UP000683310"/>
    </source>
</evidence>
<feature type="signal peptide" evidence="1">
    <location>
        <begin position="1"/>
        <end position="21"/>
    </location>
</feature>
<evidence type="ECO:0000256" key="1">
    <source>
        <dbReference type="SAM" id="SignalP"/>
    </source>
</evidence>
<gene>
    <name evidence="2" type="ORF">KHQ06_14205</name>
</gene>
<evidence type="ECO:0000313" key="2">
    <source>
        <dbReference type="EMBL" id="QVI23857.1"/>
    </source>
</evidence>
<organism evidence="2 3">
    <name type="scientific">Nocardia tengchongensis</name>
    <dbReference type="NCBI Taxonomy" id="2055889"/>
    <lineage>
        <taxon>Bacteria</taxon>
        <taxon>Bacillati</taxon>
        <taxon>Actinomycetota</taxon>
        <taxon>Actinomycetes</taxon>
        <taxon>Mycobacteriales</taxon>
        <taxon>Nocardiaceae</taxon>
        <taxon>Nocardia</taxon>
    </lineage>
</organism>
<dbReference type="RefSeq" id="WP_213559924.1">
    <property type="nucleotide sequence ID" value="NZ_JBHXAJ010000008.1"/>
</dbReference>
<feature type="chain" id="PRO_5046563063" description="Glycine zipper family protein" evidence="1">
    <location>
        <begin position="22"/>
        <end position="186"/>
    </location>
</feature>